<sequence length="371" mass="40071">MIARDRLRKAILLLVVLLLPAWTVSASASGEWLAFSGENDPAELLFPVQEYTGTVRITFLGDCTLGGEEKTRNAARGFNRVIEQNGMEYPFRNLTALTAGDDLTVANLEGVLSDRDLSKVKKTYNFKGATAYTEILKAGSVECVTLANNHSHDYDTAGYLDTKAALDAAGIAYFGTDCTAVWKNEDGLMIGFLGVSGSLSGNRAKDYAKRADFLHAAGCAAVITVMHAGTEYASEPDGYQQQIVNRALDCGTDLIIGHHPHVVQGWEERNGVPVVYSLGNCVFGGNTNPKDYDALAVQAELFFREGELEEITLRFYPLSVSGEPGRNDYSPVLLEGADAERVLKKMEESTGVSPGRFDPDAGAVVSVSVKH</sequence>
<keyword evidence="2" id="KW-1185">Reference proteome</keyword>
<dbReference type="Proteomes" id="UP000682782">
    <property type="component" value="Chromosome"/>
</dbReference>
<organism evidence="1 2">
    <name type="scientific">Aristaeella hokkaidonensis</name>
    <dbReference type="NCBI Taxonomy" id="3046382"/>
    <lineage>
        <taxon>Bacteria</taxon>
        <taxon>Bacillati</taxon>
        <taxon>Bacillota</taxon>
        <taxon>Clostridia</taxon>
        <taxon>Eubacteriales</taxon>
        <taxon>Aristaeellaceae</taxon>
        <taxon>Aristaeella</taxon>
    </lineage>
</organism>
<reference evidence="1" key="1">
    <citation type="submission" date="2021-01" db="EMBL/GenBank/DDBJ databases">
        <title>Complete genome sequence of Clostridiales bacterium R-7.</title>
        <authorList>
            <person name="Mahoney-Kurpe S.C."/>
            <person name="Palevich N."/>
            <person name="Koike S."/>
            <person name="Moon C.D."/>
            <person name="Attwood G.T."/>
        </authorList>
    </citation>
    <scope>NUCLEOTIDE SEQUENCE</scope>
    <source>
        <strain evidence="1">R-7</strain>
    </source>
</reference>
<evidence type="ECO:0000313" key="1">
    <source>
        <dbReference type="EMBL" id="QUC66539.1"/>
    </source>
</evidence>
<proteinExistence type="predicted"/>
<accession>A0AC61N0T9</accession>
<protein>
    <submittedName>
        <fullName evidence="1">CapA family protein</fullName>
    </submittedName>
</protein>
<gene>
    <name evidence="1" type="ORF">JYE49_11815</name>
</gene>
<name>A0AC61N0T9_9FIRM</name>
<dbReference type="EMBL" id="CP068393">
    <property type="protein sequence ID" value="QUC66539.1"/>
    <property type="molecule type" value="Genomic_DNA"/>
</dbReference>
<evidence type="ECO:0000313" key="2">
    <source>
        <dbReference type="Proteomes" id="UP000682782"/>
    </source>
</evidence>